<evidence type="ECO:0000313" key="3">
    <source>
        <dbReference type="Proteomes" id="UP001233999"/>
    </source>
</evidence>
<feature type="non-terminal residue" evidence="2">
    <location>
        <position position="1"/>
    </location>
</feature>
<feature type="compositionally biased region" description="Polar residues" evidence="1">
    <location>
        <begin position="82"/>
        <end position="91"/>
    </location>
</feature>
<reference evidence="2" key="2">
    <citation type="submission" date="2023-05" db="EMBL/GenBank/DDBJ databases">
        <authorList>
            <person name="Fouks B."/>
        </authorList>
    </citation>
    <scope>NUCLEOTIDE SEQUENCE</scope>
    <source>
        <strain evidence="2">Stay&amp;Tobe</strain>
        <tissue evidence="2">Testes</tissue>
    </source>
</reference>
<keyword evidence="3" id="KW-1185">Reference proteome</keyword>
<protein>
    <submittedName>
        <fullName evidence="2">Uncharacterized protein</fullName>
    </submittedName>
</protein>
<dbReference type="AlphaFoldDB" id="A0AAD8EI97"/>
<accession>A0AAD8EI97</accession>
<feature type="compositionally biased region" description="Basic and acidic residues" evidence="1">
    <location>
        <begin position="601"/>
        <end position="619"/>
    </location>
</feature>
<dbReference type="EMBL" id="JASPKZ010004208">
    <property type="protein sequence ID" value="KAJ9590547.1"/>
    <property type="molecule type" value="Genomic_DNA"/>
</dbReference>
<reference evidence="2" key="1">
    <citation type="journal article" date="2023" name="IScience">
        <title>Live-bearing cockroach genome reveals convergent evolutionary mechanisms linked to viviparity in insects and beyond.</title>
        <authorList>
            <person name="Fouks B."/>
            <person name="Harrison M.C."/>
            <person name="Mikhailova A.A."/>
            <person name="Marchal E."/>
            <person name="English S."/>
            <person name="Carruthers M."/>
            <person name="Jennings E.C."/>
            <person name="Chiamaka E.L."/>
            <person name="Frigard R.A."/>
            <person name="Pippel M."/>
            <person name="Attardo G.M."/>
            <person name="Benoit J.B."/>
            <person name="Bornberg-Bauer E."/>
            <person name="Tobe S.S."/>
        </authorList>
    </citation>
    <scope>NUCLEOTIDE SEQUENCE</scope>
    <source>
        <strain evidence="2">Stay&amp;Tobe</strain>
    </source>
</reference>
<gene>
    <name evidence="2" type="ORF">L9F63_016418</name>
</gene>
<name>A0AAD8EI97_DIPPU</name>
<feature type="region of interest" description="Disordered" evidence="1">
    <location>
        <begin position="34"/>
        <end position="110"/>
    </location>
</feature>
<evidence type="ECO:0000256" key="1">
    <source>
        <dbReference type="SAM" id="MobiDB-lite"/>
    </source>
</evidence>
<organism evidence="2 3">
    <name type="scientific">Diploptera punctata</name>
    <name type="common">Pacific beetle cockroach</name>
    <dbReference type="NCBI Taxonomy" id="6984"/>
    <lineage>
        <taxon>Eukaryota</taxon>
        <taxon>Metazoa</taxon>
        <taxon>Ecdysozoa</taxon>
        <taxon>Arthropoda</taxon>
        <taxon>Hexapoda</taxon>
        <taxon>Insecta</taxon>
        <taxon>Pterygota</taxon>
        <taxon>Neoptera</taxon>
        <taxon>Polyneoptera</taxon>
        <taxon>Dictyoptera</taxon>
        <taxon>Blattodea</taxon>
        <taxon>Blaberoidea</taxon>
        <taxon>Blaberidae</taxon>
        <taxon>Diplopterinae</taxon>
        <taxon>Diploptera</taxon>
    </lineage>
</organism>
<proteinExistence type="predicted"/>
<evidence type="ECO:0000313" key="2">
    <source>
        <dbReference type="EMBL" id="KAJ9590547.1"/>
    </source>
</evidence>
<feature type="region of interest" description="Disordered" evidence="1">
    <location>
        <begin position="597"/>
        <end position="626"/>
    </location>
</feature>
<sequence>PVPTLGIEASTSHQQTVSHLDDVRTSLTIASEVSITSGSPDLIPSPSQISDGDAASPTVDKTETVDQSPGPANDYVTYYITGHSQGVSSANPEEIMTESSSLPSEHSSQDEKFAEEYEFPRVSDSNQSMSSHIEVSGIVIRIEGLPPNTSLDSAGNPGTKIPTGPSNNSERNHFLGPIEISSFLHQIMSTSTLQNERNKTLTHINTSSIDEKLISSYFHTNGSFTSDFIPGNYNIIQSNDIYQDNDQISRQEASNFPSPLPPEVDRYSIYHGPLDSSNPYAHWDSDSEEQEHEMELQRLQELSEEETEQQDFDKISKKYFDDSFNERLESPPSPSPSSLTTGRSYLLLLAGNSTIVRLRQKDFAKYLKLNLAARLSLEYDDVRVNRVVLAPPQLLVNVNAFEEEAGLDDAVLKEEEPLHMLAETNATLLELSGENITLLADIQWPWRRNKPMYTSWSIPTSHLRHRRMGDEFPSQTTAPPTVIYSGTFAARAAAAASANSWVDEYQSQPGAILSDEVGNAPILGSKIPPGNTLYTDLEMGGGPGNVIMGHNAALYAETSSVQRQSPSKLHLYSCRPGTIGIQPAVQTSHHQIRRNLNENLPNKDTHPLDVRIKEDRLGHDNPNYQT</sequence>
<comment type="caution">
    <text evidence="2">The sequence shown here is derived from an EMBL/GenBank/DDBJ whole genome shotgun (WGS) entry which is preliminary data.</text>
</comment>
<feature type="compositionally biased region" description="Polar residues" evidence="1">
    <location>
        <begin position="34"/>
        <end position="50"/>
    </location>
</feature>
<dbReference type="Proteomes" id="UP001233999">
    <property type="component" value="Unassembled WGS sequence"/>
</dbReference>